<dbReference type="AlphaFoldDB" id="G2GNT5"/>
<sequence length="32" mass="3408">MSQTAAQLVGALVALVWIAALALASVRSFHRR</sequence>
<proteinExistence type="predicted"/>
<accession>G2GNT5</accession>
<keyword evidence="2" id="KW-1185">Reference proteome</keyword>
<reference evidence="1 2" key="1">
    <citation type="submission" date="2011-08" db="EMBL/GenBank/DDBJ databases">
        <authorList>
            <person name="Lin Y."/>
            <person name="Hao X."/>
            <person name="Johnstone L."/>
            <person name="Miller S.J."/>
            <person name="Wei G."/>
            <person name="Rensing C."/>
        </authorList>
    </citation>
    <scope>NUCLEOTIDE SEQUENCE [LARGE SCALE GENOMIC DNA]</scope>
    <source>
        <strain evidence="1 2">K42</strain>
    </source>
</reference>
<evidence type="ECO:0000313" key="1">
    <source>
        <dbReference type="EMBL" id="EGX54834.1"/>
    </source>
</evidence>
<protein>
    <submittedName>
        <fullName evidence="1">Uncharacterized protein</fullName>
    </submittedName>
</protein>
<gene>
    <name evidence="1" type="ORF">SZN_35952</name>
</gene>
<comment type="caution">
    <text evidence="1">The sequence shown here is derived from an EMBL/GenBank/DDBJ whole genome shotgun (WGS) entry which is preliminary data.</text>
</comment>
<evidence type="ECO:0000313" key="2">
    <source>
        <dbReference type="Proteomes" id="UP000004217"/>
    </source>
</evidence>
<organism evidence="1 2">
    <name type="scientific">Streptomyces zinciresistens K42</name>
    <dbReference type="NCBI Taxonomy" id="700597"/>
    <lineage>
        <taxon>Bacteria</taxon>
        <taxon>Bacillati</taxon>
        <taxon>Actinomycetota</taxon>
        <taxon>Actinomycetes</taxon>
        <taxon>Kitasatosporales</taxon>
        <taxon>Streptomycetaceae</taxon>
        <taxon>Streptomyces</taxon>
    </lineage>
</organism>
<name>G2GNT5_9ACTN</name>
<dbReference type="EMBL" id="AGBF01000314">
    <property type="protein sequence ID" value="EGX54834.1"/>
    <property type="molecule type" value="Genomic_DNA"/>
</dbReference>
<dbReference type="Proteomes" id="UP000004217">
    <property type="component" value="Unassembled WGS sequence"/>
</dbReference>